<name>A0AC34R2N9_9BILA</name>
<proteinExistence type="predicted"/>
<accession>A0AC34R2N9</accession>
<dbReference type="Proteomes" id="UP000887576">
    <property type="component" value="Unplaced"/>
</dbReference>
<reference evidence="2" key="1">
    <citation type="submission" date="2022-11" db="UniProtKB">
        <authorList>
            <consortium name="WormBaseParasite"/>
        </authorList>
    </citation>
    <scope>IDENTIFICATION</scope>
</reference>
<sequence>MAEQIIANQLLKAAEVVEKQLDAEITRLDNLDDDGLEEIRRNRLAQMKTMARKKQDQEANGHGKLQELADERDFFDAGKKSEKIVCHFFMPTNKKCEVVDYCLEKLAMAHFGTRFVKINAERVPYLTNKLRISHVPNLCVILDNKITNYLRITDETASDKDQLLNHVEKWIFNQRAIEKLVLTKDTK</sequence>
<dbReference type="WBParaSite" id="JU765_v2.g2785.t1">
    <property type="protein sequence ID" value="JU765_v2.g2785.t1"/>
    <property type="gene ID" value="JU765_v2.g2785"/>
</dbReference>
<protein>
    <submittedName>
        <fullName evidence="2">Thioredoxin domain-containing protein</fullName>
    </submittedName>
</protein>
<organism evidence="1 2">
    <name type="scientific">Panagrolaimus sp. JU765</name>
    <dbReference type="NCBI Taxonomy" id="591449"/>
    <lineage>
        <taxon>Eukaryota</taxon>
        <taxon>Metazoa</taxon>
        <taxon>Ecdysozoa</taxon>
        <taxon>Nematoda</taxon>
        <taxon>Chromadorea</taxon>
        <taxon>Rhabditida</taxon>
        <taxon>Tylenchina</taxon>
        <taxon>Panagrolaimomorpha</taxon>
        <taxon>Panagrolaimoidea</taxon>
        <taxon>Panagrolaimidae</taxon>
        <taxon>Panagrolaimus</taxon>
    </lineage>
</organism>
<evidence type="ECO:0000313" key="2">
    <source>
        <dbReference type="WBParaSite" id="JU765_v2.g2785.t1"/>
    </source>
</evidence>
<evidence type="ECO:0000313" key="1">
    <source>
        <dbReference type="Proteomes" id="UP000887576"/>
    </source>
</evidence>